<evidence type="ECO:0000259" key="12">
    <source>
        <dbReference type="Pfam" id="PF01343"/>
    </source>
</evidence>
<evidence type="ECO:0000256" key="9">
    <source>
        <dbReference type="ARBA" id="ARBA00023136"/>
    </source>
</evidence>
<evidence type="ECO:0000313" key="14">
    <source>
        <dbReference type="EMBL" id="ACX96719.1"/>
    </source>
</evidence>
<evidence type="ECO:0000256" key="8">
    <source>
        <dbReference type="ARBA" id="ARBA00022989"/>
    </source>
</evidence>
<gene>
    <name evidence="14" type="ordered locus">Hneap_1897</name>
</gene>
<feature type="domain" description="Peptidase S49 N-terminal proteobacteria" evidence="13">
    <location>
        <begin position="2"/>
        <end position="150"/>
    </location>
</feature>
<evidence type="ECO:0000256" key="11">
    <source>
        <dbReference type="SAM" id="Phobius"/>
    </source>
</evidence>
<keyword evidence="8 11" id="KW-1133">Transmembrane helix</keyword>
<dbReference type="CDD" id="cd07023">
    <property type="entry name" value="S49_Sppa_N_C"/>
    <property type="match status" value="1"/>
</dbReference>
<keyword evidence="15" id="KW-1185">Reference proteome</keyword>
<comment type="similarity">
    <text evidence="2">Belongs to the peptidase S49 family.</text>
</comment>
<evidence type="ECO:0000256" key="4">
    <source>
        <dbReference type="ARBA" id="ARBA00022670"/>
    </source>
</evidence>
<dbReference type="eggNOG" id="COG0616">
    <property type="taxonomic scope" value="Bacteria"/>
</dbReference>
<dbReference type="InterPro" id="IPR013703">
    <property type="entry name" value="Peptidase_S49_N_proteobac"/>
</dbReference>
<dbReference type="Gene3D" id="6.20.330.10">
    <property type="match status" value="1"/>
</dbReference>
<keyword evidence="3" id="KW-1003">Cell membrane</keyword>
<dbReference type="PANTHER" id="PTHR42987">
    <property type="entry name" value="PEPTIDASE S49"/>
    <property type="match status" value="1"/>
</dbReference>
<feature type="coiled-coil region" evidence="10">
    <location>
        <begin position="66"/>
        <end position="93"/>
    </location>
</feature>
<dbReference type="InterPro" id="IPR047272">
    <property type="entry name" value="S49_SppA_C"/>
</dbReference>
<dbReference type="Gene3D" id="3.90.226.10">
    <property type="entry name" value="2-enoyl-CoA Hydratase, Chain A, domain 1"/>
    <property type="match status" value="1"/>
</dbReference>
<dbReference type="InterPro" id="IPR029045">
    <property type="entry name" value="ClpP/crotonase-like_dom_sf"/>
</dbReference>
<dbReference type="RefSeq" id="WP_012824752.1">
    <property type="nucleotide sequence ID" value="NC_013422.1"/>
</dbReference>
<dbReference type="GO" id="GO:0004252">
    <property type="term" value="F:serine-type endopeptidase activity"/>
    <property type="evidence" value="ECO:0007669"/>
    <property type="project" value="InterPro"/>
</dbReference>
<dbReference type="PANTHER" id="PTHR42987:SF4">
    <property type="entry name" value="PROTEASE SOHB-RELATED"/>
    <property type="match status" value="1"/>
</dbReference>
<dbReference type="HOGENOM" id="CLU_070316_0_0_6"/>
<evidence type="ECO:0000256" key="5">
    <source>
        <dbReference type="ARBA" id="ARBA00022692"/>
    </source>
</evidence>
<keyword evidence="6" id="KW-0378">Hydrolase</keyword>
<evidence type="ECO:0000259" key="13">
    <source>
        <dbReference type="Pfam" id="PF08496"/>
    </source>
</evidence>
<dbReference type="AlphaFoldDB" id="D0L1Z6"/>
<dbReference type="Proteomes" id="UP000009102">
    <property type="component" value="Chromosome"/>
</dbReference>
<keyword evidence="5 11" id="KW-0812">Transmembrane</keyword>
<organism evidence="14 15">
    <name type="scientific">Halothiobacillus neapolitanus (strain ATCC 23641 / DSM 15147 / CIP 104769 / NCIMB 8539 / c2)</name>
    <name type="common">Thiobacillus neapolitanus</name>
    <dbReference type="NCBI Taxonomy" id="555778"/>
    <lineage>
        <taxon>Bacteria</taxon>
        <taxon>Pseudomonadati</taxon>
        <taxon>Pseudomonadota</taxon>
        <taxon>Gammaproteobacteria</taxon>
        <taxon>Chromatiales</taxon>
        <taxon>Halothiobacillaceae</taxon>
        <taxon>Halothiobacillus</taxon>
    </lineage>
</organism>
<evidence type="ECO:0000256" key="7">
    <source>
        <dbReference type="ARBA" id="ARBA00022825"/>
    </source>
</evidence>
<dbReference type="STRING" id="555778.Hneap_1897"/>
<dbReference type="OrthoDB" id="5614232at2"/>
<dbReference type="GO" id="GO:0006508">
    <property type="term" value="P:proteolysis"/>
    <property type="evidence" value="ECO:0007669"/>
    <property type="project" value="UniProtKB-KW"/>
</dbReference>
<keyword evidence="9 11" id="KW-0472">Membrane</keyword>
<dbReference type="KEGG" id="hna:Hneap_1897"/>
<evidence type="ECO:0000256" key="10">
    <source>
        <dbReference type="SAM" id="Coils"/>
    </source>
</evidence>
<dbReference type="SUPFAM" id="SSF52096">
    <property type="entry name" value="ClpP/crotonase"/>
    <property type="match status" value="1"/>
</dbReference>
<name>D0L1Z6_HALNC</name>
<dbReference type="EMBL" id="CP001801">
    <property type="protein sequence ID" value="ACX96719.1"/>
    <property type="molecule type" value="Genomic_DNA"/>
</dbReference>
<feature type="domain" description="Peptidase S49" evidence="12">
    <location>
        <begin position="154"/>
        <end position="296"/>
    </location>
</feature>
<reference evidence="14 15" key="1">
    <citation type="submission" date="2009-10" db="EMBL/GenBank/DDBJ databases">
        <title>Complete sequence of Halothiobacillus neapolitanus c2.</title>
        <authorList>
            <consortium name="US DOE Joint Genome Institute"/>
            <person name="Lucas S."/>
            <person name="Copeland A."/>
            <person name="Lapidus A."/>
            <person name="Glavina del Rio T."/>
            <person name="Tice H."/>
            <person name="Bruce D."/>
            <person name="Goodwin L."/>
            <person name="Pitluck S."/>
            <person name="Davenport K."/>
            <person name="Brettin T."/>
            <person name="Detter J.C."/>
            <person name="Han C."/>
            <person name="Tapia R."/>
            <person name="Larimer F."/>
            <person name="Land M."/>
            <person name="Hauser L."/>
            <person name="Kyrpides N."/>
            <person name="Mikhailova N."/>
            <person name="Kerfeld C."/>
            <person name="Cannon G."/>
            <person name="Heinhort S."/>
        </authorList>
    </citation>
    <scope>NUCLEOTIDE SEQUENCE [LARGE SCALE GENOMIC DNA]</scope>
    <source>
        <strain evidence="15">ATCC 23641 / c2</strain>
    </source>
</reference>
<sequence length="347" mass="38994">MEFLSDYGLFLAKTLTFVFAVLFLLAGLTALRQRQKQGGQGVLKVTDLRERFESNRLQLEQHILPAKQFKSEQKKREKEKKRLKKELPEHELRTFVLRFSGDLRASQVGALREEVSSILSVARPETDEVLVCLESGGGLVTAYGLAAAQLARLRAAGLHLTVAVDKVAASGGYMMAAVAHRIVAAPFAIVGSIGVVAQIPNIHRLLKNHDVDIELLTAGQYKRTLTLLGENTPEGREKFQSQLNETHELFKSFLLEYRPSLDLSKVATGEYWFGTQAMTLGLVDELTTSDEWIERQFAERAVIEVRKMPATNMLKKLQGSAEQSAQRVLHRFWDQLRQKSTDPHEQL</sequence>
<keyword evidence="4" id="KW-0645">Protease</keyword>
<comment type="subcellular location">
    <subcellularLocation>
        <location evidence="1">Cell membrane</location>
    </subcellularLocation>
</comment>
<keyword evidence="7" id="KW-0720">Serine protease</keyword>
<protein>
    <submittedName>
        <fullName evidence="14">Peptidase S49 domain protein</fullName>
    </submittedName>
</protein>
<evidence type="ECO:0000256" key="3">
    <source>
        <dbReference type="ARBA" id="ARBA00022475"/>
    </source>
</evidence>
<accession>D0L1Z6</accession>
<feature type="transmembrane region" description="Helical" evidence="11">
    <location>
        <begin position="12"/>
        <end position="31"/>
    </location>
</feature>
<dbReference type="InterPro" id="IPR002142">
    <property type="entry name" value="Peptidase_S49"/>
</dbReference>
<keyword evidence="10" id="KW-0175">Coiled coil</keyword>
<evidence type="ECO:0000313" key="15">
    <source>
        <dbReference type="Proteomes" id="UP000009102"/>
    </source>
</evidence>
<proteinExistence type="inferred from homology"/>
<dbReference type="GO" id="GO:0005886">
    <property type="term" value="C:plasma membrane"/>
    <property type="evidence" value="ECO:0007669"/>
    <property type="project" value="UniProtKB-SubCell"/>
</dbReference>
<evidence type="ECO:0000256" key="2">
    <source>
        <dbReference type="ARBA" id="ARBA00008683"/>
    </source>
</evidence>
<evidence type="ECO:0000256" key="6">
    <source>
        <dbReference type="ARBA" id="ARBA00022801"/>
    </source>
</evidence>
<dbReference type="Pfam" id="PF08496">
    <property type="entry name" value="Peptidase_S49_N"/>
    <property type="match status" value="1"/>
</dbReference>
<evidence type="ECO:0000256" key="1">
    <source>
        <dbReference type="ARBA" id="ARBA00004236"/>
    </source>
</evidence>
<dbReference type="Pfam" id="PF01343">
    <property type="entry name" value="Peptidase_S49"/>
    <property type="match status" value="1"/>
</dbReference>
<dbReference type="NCBIfam" id="NF008745">
    <property type="entry name" value="PRK11778.1"/>
    <property type="match status" value="1"/>
</dbReference>